<dbReference type="EMBL" id="CP096040">
    <property type="protein sequence ID" value="USQ94568.1"/>
    <property type="molecule type" value="Genomic_DNA"/>
</dbReference>
<evidence type="ECO:0000313" key="3">
    <source>
        <dbReference type="EMBL" id="USQ94568.1"/>
    </source>
</evidence>
<dbReference type="GO" id="GO:0008483">
    <property type="term" value="F:transaminase activity"/>
    <property type="evidence" value="ECO:0007669"/>
    <property type="project" value="UniProtKB-KW"/>
</dbReference>
<dbReference type="InterPro" id="IPR015421">
    <property type="entry name" value="PyrdxlP-dep_Trfase_major"/>
</dbReference>
<dbReference type="InterPro" id="IPR015424">
    <property type="entry name" value="PyrdxlP-dep_Trfase"/>
</dbReference>
<dbReference type="PANTHER" id="PTHR30244:SF34">
    <property type="entry name" value="DTDP-4-AMINO-4,6-DIDEOXYGALACTOSE TRANSAMINASE"/>
    <property type="match status" value="1"/>
</dbReference>
<evidence type="ECO:0000313" key="4">
    <source>
        <dbReference type="Proteomes" id="UP001057520"/>
    </source>
</evidence>
<accession>A0ABY4ZP36</accession>
<keyword evidence="3" id="KW-0032">Aminotransferase</keyword>
<evidence type="ECO:0000256" key="2">
    <source>
        <dbReference type="RuleBase" id="RU004508"/>
    </source>
</evidence>
<sequence>MSLTPPPLTLLPKHSPALGPLDFAQAARRARDPDAHLQALWRDRLPGKRVFGMPAGRHALWAFLDAAKIPHEGEVIVAGYNYYVIVRLLVQWGLRPVFVDIDLATLSLDAAEVAKAVNTSTRLVLVTHMFGAPADIDAILAICRPLGIKVFEDCAHAAGSRDRHGQLGARGDGALFSFGPQKLVNCFGGGMLALDESLAEGWTPPPPPKVSWAVAASTPAKALLSACMVPSVYRWTLRPLITLGRFLAARGLPWLRDLASPSKDLAGYRFDPASRPPFAPFMPFLCERQLGRLDDNIAARRAVVARIKAATAHLGSYEFLDEDRFGRANGSYFGVLVDDSEGFTRAMLEAGVEVEPHEFYDCASLPQFAAFAATCPRARLASDHLVRLPSYPQLTGRRLDRIIRAMERYAWRAHPVVTETAPC</sequence>
<keyword evidence="4" id="KW-1185">Reference proteome</keyword>
<protein>
    <submittedName>
        <fullName evidence="3">DegT/DnrJ/EryC1/StrS family aminotransferase</fullName>
    </submittedName>
</protein>
<organism evidence="3 4">
    <name type="scientific">Caulobacter segnis</name>
    <dbReference type="NCBI Taxonomy" id="88688"/>
    <lineage>
        <taxon>Bacteria</taxon>
        <taxon>Pseudomonadati</taxon>
        <taxon>Pseudomonadota</taxon>
        <taxon>Alphaproteobacteria</taxon>
        <taxon>Caulobacterales</taxon>
        <taxon>Caulobacteraceae</taxon>
        <taxon>Caulobacter</taxon>
    </lineage>
</organism>
<dbReference type="PIRSF" id="PIRSF000390">
    <property type="entry name" value="PLP_StrS"/>
    <property type="match status" value="1"/>
</dbReference>
<dbReference type="Gene3D" id="3.90.1150.10">
    <property type="entry name" value="Aspartate Aminotransferase, domain 1"/>
    <property type="match status" value="1"/>
</dbReference>
<dbReference type="InterPro" id="IPR000653">
    <property type="entry name" value="DegT/StrS_aminotransferase"/>
</dbReference>
<dbReference type="InterPro" id="IPR015422">
    <property type="entry name" value="PyrdxlP-dep_Trfase_small"/>
</dbReference>
<reference evidence="3 4" key="1">
    <citation type="submission" date="2022-04" db="EMBL/GenBank/DDBJ databases">
        <title>Genome sequence of soybean root-associated Caulobacter segnis RL271.</title>
        <authorList>
            <person name="Longley R."/>
            <person name="Bonito G."/>
            <person name="Trigodet F."/>
            <person name="Crosson S."/>
            <person name="Fiebig A."/>
        </authorList>
    </citation>
    <scope>NUCLEOTIDE SEQUENCE [LARGE SCALE GENOMIC DNA]</scope>
    <source>
        <strain evidence="3 4">RL271</strain>
    </source>
</reference>
<gene>
    <name evidence="3" type="ORF">MZV50_18560</name>
</gene>
<dbReference type="Proteomes" id="UP001057520">
    <property type="component" value="Chromosome"/>
</dbReference>
<dbReference type="SUPFAM" id="SSF53383">
    <property type="entry name" value="PLP-dependent transferases"/>
    <property type="match status" value="1"/>
</dbReference>
<evidence type="ECO:0000256" key="1">
    <source>
        <dbReference type="ARBA" id="ARBA00037999"/>
    </source>
</evidence>
<proteinExistence type="inferred from homology"/>
<name>A0ABY4ZP36_9CAUL</name>
<dbReference type="Pfam" id="PF01041">
    <property type="entry name" value="DegT_DnrJ_EryC1"/>
    <property type="match status" value="2"/>
</dbReference>
<keyword evidence="3" id="KW-0808">Transferase</keyword>
<dbReference type="PANTHER" id="PTHR30244">
    <property type="entry name" value="TRANSAMINASE"/>
    <property type="match status" value="1"/>
</dbReference>
<keyword evidence="2" id="KW-0663">Pyridoxal phosphate</keyword>
<dbReference type="Gene3D" id="3.40.640.10">
    <property type="entry name" value="Type I PLP-dependent aspartate aminotransferase-like (Major domain)"/>
    <property type="match status" value="1"/>
</dbReference>
<comment type="similarity">
    <text evidence="1 2">Belongs to the DegT/DnrJ/EryC1 family.</text>
</comment>